<protein>
    <recommendedName>
        <fullName evidence="5">DUF4297 domain-containing protein</fullName>
    </recommendedName>
</protein>
<dbReference type="EMBL" id="BAAAQR010000001">
    <property type="protein sequence ID" value="GAA2135389.1"/>
    <property type="molecule type" value="Genomic_DNA"/>
</dbReference>
<feature type="domain" description="CD-NTase associated protein 4-like DNA endonuclease" evidence="1">
    <location>
        <begin position="10"/>
        <end position="80"/>
    </location>
</feature>
<keyword evidence="4" id="KW-1185">Reference proteome</keyword>
<comment type="caution">
    <text evidence="3">The sequence shown here is derived from an EMBL/GenBank/DDBJ whole genome shotgun (WGS) entry which is preliminary data.</text>
</comment>
<name>A0ABN2Z1K5_9ACTN</name>
<organism evidence="3 4">
    <name type="scientific">Nocardioides koreensis</name>
    <dbReference type="NCBI Taxonomy" id="433651"/>
    <lineage>
        <taxon>Bacteria</taxon>
        <taxon>Bacillati</taxon>
        <taxon>Actinomycetota</taxon>
        <taxon>Actinomycetes</taxon>
        <taxon>Propionibacteriales</taxon>
        <taxon>Nocardioidaceae</taxon>
        <taxon>Nocardioides</taxon>
    </lineage>
</organism>
<evidence type="ECO:0000313" key="3">
    <source>
        <dbReference type="EMBL" id="GAA2135389.1"/>
    </source>
</evidence>
<accession>A0ABN2Z1K5</accession>
<dbReference type="InterPro" id="IPR025382">
    <property type="entry name" value="Cap4-like_endonuclease_dom"/>
</dbReference>
<dbReference type="RefSeq" id="WP_344145822.1">
    <property type="nucleotide sequence ID" value="NZ_BAAAQR010000001.1"/>
</dbReference>
<evidence type="ECO:0000259" key="1">
    <source>
        <dbReference type="Pfam" id="PF14130"/>
    </source>
</evidence>
<proteinExistence type="predicted"/>
<feature type="domain" description="ABC-three component systems C-terminal" evidence="2">
    <location>
        <begin position="266"/>
        <end position="400"/>
    </location>
</feature>
<dbReference type="Pfam" id="PF20283">
    <property type="entry name" value="CTD7"/>
    <property type="match status" value="1"/>
</dbReference>
<reference evidence="3 4" key="1">
    <citation type="journal article" date="2019" name="Int. J. Syst. Evol. Microbiol.">
        <title>The Global Catalogue of Microorganisms (GCM) 10K type strain sequencing project: providing services to taxonomists for standard genome sequencing and annotation.</title>
        <authorList>
            <consortium name="The Broad Institute Genomics Platform"/>
            <consortium name="The Broad Institute Genome Sequencing Center for Infectious Disease"/>
            <person name="Wu L."/>
            <person name="Ma J."/>
        </authorList>
    </citation>
    <scope>NUCLEOTIDE SEQUENCE [LARGE SCALE GENOMIC DNA]</scope>
    <source>
        <strain evidence="3 4">JCM 16022</strain>
    </source>
</reference>
<evidence type="ECO:0008006" key="5">
    <source>
        <dbReference type="Google" id="ProtNLM"/>
    </source>
</evidence>
<evidence type="ECO:0000313" key="4">
    <source>
        <dbReference type="Proteomes" id="UP001501771"/>
    </source>
</evidence>
<gene>
    <name evidence="3" type="ORF">GCM10009844_00610</name>
</gene>
<dbReference type="Proteomes" id="UP001501771">
    <property type="component" value="Unassembled WGS sequence"/>
</dbReference>
<sequence length="420" mass="46608">MASGVHSAAASAAGYLYQVRWALVNLLREGRTRPDQVISLEMHDDVAWEDATGSATELLQTKLHAKATAGLADKDTDIWKTLLIWLKRDDAVDPNGPGLALVTTSTAQPGTAAYALRPDPATRDVPAAVDLLTKAAGNSSSTATEKGRDLFCELTKAEKTTFLNRVRVLDQSLALENLDEAVRQELQWALPPAEKAQDRFVAELWRWWDGMTVGMLRGQRTGVAVSNLRTFVQELRDQYGPDSLRTTVLKAGVSDEDIERHSTGRFVDQMAAVRYAPRNLRLAVIDYYRAVTQETEWLSDDLVGLHELQAFEDNLRDEWERAFNDMVDDLSDESGVYDPEAVDAVVKQKAGKDLLRALLDSTEVTLRQHYTDGFFARGKRHELAHRQPDVGIGWHPDFADGLEKLVADVVGEDVEEPVAG</sequence>
<evidence type="ECO:0000259" key="2">
    <source>
        <dbReference type="Pfam" id="PF20283"/>
    </source>
</evidence>
<dbReference type="Pfam" id="PF14130">
    <property type="entry name" value="Cap4_nuclease"/>
    <property type="match status" value="1"/>
</dbReference>
<dbReference type="InterPro" id="IPR046913">
    <property type="entry name" value="ABC-3C_CTD7"/>
</dbReference>